<dbReference type="PANTHER" id="PTHR47782">
    <property type="entry name" value="ZN(II)2CYS6 TRANSCRIPTION FACTOR (EUROFUNG)-RELATED"/>
    <property type="match status" value="1"/>
</dbReference>
<dbReference type="GO" id="GO:0043565">
    <property type="term" value="F:sequence-specific DNA binding"/>
    <property type="evidence" value="ECO:0007669"/>
    <property type="project" value="TreeGrafter"/>
</dbReference>
<evidence type="ECO:0000256" key="8">
    <source>
        <dbReference type="SAM" id="Phobius"/>
    </source>
</evidence>
<keyword evidence="3" id="KW-0862">Zinc</keyword>
<feature type="transmembrane region" description="Helical" evidence="8">
    <location>
        <begin position="535"/>
        <end position="554"/>
    </location>
</feature>
<dbReference type="CDD" id="cd12148">
    <property type="entry name" value="fungal_TF_MHR"/>
    <property type="match status" value="1"/>
</dbReference>
<dbReference type="InterPro" id="IPR052202">
    <property type="entry name" value="Yeast_MetPath_Reg"/>
</dbReference>
<keyword evidence="5" id="KW-0238">DNA-binding</keyword>
<organism evidence="9 10">
    <name type="scientific">Purpureocillium lilacinum</name>
    <name type="common">Paecilomyces lilacinus</name>
    <dbReference type="NCBI Taxonomy" id="33203"/>
    <lineage>
        <taxon>Eukaryota</taxon>
        <taxon>Fungi</taxon>
        <taxon>Dikarya</taxon>
        <taxon>Ascomycota</taxon>
        <taxon>Pezizomycotina</taxon>
        <taxon>Sordariomycetes</taxon>
        <taxon>Hypocreomycetidae</taxon>
        <taxon>Hypocreales</taxon>
        <taxon>Ophiocordycipitaceae</taxon>
        <taxon>Purpureocillium</taxon>
    </lineage>
</organism>
<keyword evidence="6" id="KW-0804">Transcription</keyword>
<evidence type="ECO:0000256" key="7">
    <source>
        <dbReference type="ARBA" id="ARBA00023242"/>
    </source>
</evidence>
<dbReference type="AlphaFoldDB" id="A0A2U3EBN2"/>
<dbReference type="GO" id="GO:0005634">
    <property type="term" value="C:nucleus"/>
    <property type="evidence" value="ECO:0007669"/>
    <property type="project" value="UniProtKB-SubCell"/>
</dbReference>
<dbReference type="GO" id="GO:0000981">
    <property type="term" value="F:DNA-binding transcription factor activity, RNA polymerase II-specific"/>
    <property type="evidence" value="ECO:0007669"/>
    <property type="project" value="TreeGrafter"/>
</dbReference>
<dbReference type="GO" id="GO:0046872">
    <property type="term" value="F:metal ion binding"/>
    <property type="evidence" value="ECO:0007669"/>
    <property type="project" value="UniProtKB-KW"/>
</dbReference>
<evidence type="ECO:0000313" key="10">
    <source>
        <dbReference type="Proteomes" id="UP000245956"/>
    </source>
</evidence>
<name>A0A2U3EBN2_PURLI</name>
<dbReference type="EMBL" id="LCWV01000007">
    <property type="protein sequence ID" value="PWI71880.1"/>
    <property type="molecule type" value="Genomic_DNA"/>
</dbReference>
<comment type="subcellular location">
    <subcellularLocation>
        <location evidence="1">Nucleus</location>
    </subcellularLocation>
</comment>
<evidence type="ECO:0000256" key="3">
    <source>
        <dbReference type="ARBA" id="ARBA00022833"/>
    </source>
</evidence>
<keyword evidence="4" id="KW-0805">Transcription regulation</keyword>
<evidence type="ECO:0000256" key="2">
    <source>
        <dbReference type="ARBA" id="ARBA00022723"/>
    </source>
</evidence>
<dbReference type="PANTHER" id="PTHR47782:SF12">
    <property type="entry name" value="ZN(II)2CYS6 TRANSCRIPTION FACTOR (EUROFUNG)"/>
    <property type="match status" value="1"/>
</dbReference>
<evidence type="ECO:0000256" key="6">
    <source>
        <dbReference type="ARBA" id="ARBA00023163"/>
    </source>
</evidence>
<keyword evidence="8" id="KW-1133">Transmembrane helix</keyword>
<reference evidence="9 10" key="1">
    <citation type="journal article" date="2016" name="Front. Microbiol.">
        <title>Genome and transcriptome sequences reveal the specific parasitism of the nematophagous Purpureocillium lilacinum 36-1.</title>
        <authorList>
            <person name="Xie J."/>
            <person name="Li S."/>
            <person name="Mo C."/>
            <person name="Xiao X."/>
            <person name="Peng D."/>
            <person name="Wang G."/>
            <person name="Xiao Y."/>
        </authorList>
    </citation>
    <scope>NUCLEOTIDE SEQUENCE [LARGE SCALE GENOMIC DNA]</scope>
    <source>
        <strain evidence="9 10">36-1</strain>
    </source>
</reference>
<dbReference type="GO" id="GO:0045944">
    <property type="term" value="P:positive regulation of transcription by RNA polymerase II"/>
    <property type="evidence" value="ECO:0007669"/>
    <property type="project" value="TreeGrafter"/>
</dbReference>
<evidence type="ECO:0000256" key="4">
    <source>
        <dbReference type="ARBA" id="ARBA00023015"/>
    </source>
</evidence>
<keyword evidence="8" id="KW-0472">Membrane</keyword>
<keyword evidence="8" id="KW-0812">Transmembrane</keyword>
<keyword evidence="7" id="KW-0539">Nucleus</keyword>
<proteinExistence type="predicted"/>
<accession>A0A2U3EBN2</accession>
<dbReference type="Proteomes" id="UP000245956">
    <property type="component" value="Unassembled WGS sequence"/>
</dbReference>
<keyword evidence="2" id="KW-0479">Metal-binding</keyword>
<evidence type="ECO:0008006" key="11">
    <source>
        <dbReference type="Google" id="ProtNLM"/>
    </source>
</evidence>
<comment type="caution">
    <text evidence="9">The sequence shown here is derived from an EMBL/GenBank/DDBJ whole genome shotgun (WGS) entry which is preliminary data.</text>
</comment>
<protein>
    <recommendedName>
        <fullName evidence="11">Transcription factor domain-containing protein</fullName>
    </recommendedName>
</protein>
<sequence>MEQNHGLARARASCSRCHKRKKRFRDDAGQNASFPVHFFSYVRALEQRVRDLEAGGCEPAQMIAPQRIEQDAVAICHDQGYDDSHMDESAIAPPVTCAASDTMDATTADHRAVTEAFVHLQPPLLPPPSLAGPTAATEQPPTFARELQTLSLGAAAERHLGSTSGLSFAKITQKILKRLTPDKADFVFAPNQEDVAGASFFNFNSPSDVFNDSLYQDLSESISIHPVLFGDLFLADHAVMTPNVGDLAWPSDEQHVQHLVSFYFAHSHTLYPILDQEEVLGTLGKIRGKPHELANHSALQNFRLWMILAIGSTAYSSLSLTEESESMGYYEKALQYADQALEQDEMSALEALMLQVSYSFFNQVVSIALGRPFAIHDDDIEVTPFVDFDADFIQPGESCLPKTLLQPSALSVPLHILHLRQLASKISRLVYKKRNLHALQGPQDHHAILTSLHEELLQWRRSMPFPLPHSTEPIPHLHTLWYDFNYYTHLAMIYRPSPLCPTPNADVLKVLETAASMALRQAFAMQQQRRFAYNWLNFLAIFTATLSLVYAITAQTDDMHAVLKQTKAIDDLDLAIQLFQTFGIKFAAAQNIRRMIQEISRRYKDILSSSSSRSLIARMPSPLV</sequence>
<evidence type="ECO:0000256" key="1">
    <source>
        <dbReference type="ARBA" id="ARBA00004123"/>
    </source>
</evidence>
<evidence type="ECO:0000256" key="5">
    <source>
        <dbReference type="ARBA" id="ARBA00023125"/>
    </source>
</evidence>
<evidence type="ECO:0000313" key="9">
    <source>
        <dbReference type="EMBL" id="PWI71880.1"/>
    </source>
</evidence>
<gene>
    <name evidence="9" type="ORF">PCL_11974</name>
</gene>